<dbReference type="InterPro" id="IPR000700">
    <property type="entry name" value="PAS-assoc_C"/>
</dbReference>
<feature type="transmembrane region" description="Helical" evidence="4">
    <location>
        <begin position="231"/>
        <end position="250"/>
    </location>
</feature>
<dbReference type="PROSITE" id="PS50109">
    <property type="entry name" value="HIS_KIN"/>
    <property type="match status" value="1"/>
</dbReference>
<dbReference type="SMART" id="SM00091">
    <property type="entry name" value="PAS"/>
    <property type="match status" value="1"/>
</dbReference>
<dbReference type="InterPro" id="IPR000014">
    <property type="entry name" value="PAS"/>
</dbReference>
<proteinExistence type="predicted"/>
<dbReference type="CDD" id="cd00082">
    <property type="entry name" value="HisKA"/>
    <property type="match status" value="1"/>
</dbReference>
<evidence type="ECO:0000256" key="2">
    <source>
        <dbReference type="ARBA" id="ARBA00012438"/>
    </source>
</evidence>
<dbReference type="SMART" id="SM00086">
    <property type="entry name" value="PAC"/>
    <property type="match status" value="1"/>
</dbReference>
<comment type="caution">
    <text evidence="8">The sequence shown here is derived from an EMBL/GenBank/DDBJ whole genome shotgun (WGS) entry which is preliminary data.</text>
</comment>
<dbReference type="InterPro" id="IPR004358">
    <property type="entry name" value="Sig_transdc_His_kin-like_C"/>
</dbReference>
<evidence type="ECO:0000259" key="6">
    <source>
        <dbReference type="PROSITE" id="PS50112"/>
    </source>
</evidence>
<dbReference type="Proteomes" id="UP001180825">
    <property type="component" value="Unassembled WGS sequence"/>
</dbReference>
<dbReference type="SMART" id="SM00387">
    <property type="entry name" value="HATPase_c"/>
    <property type="match status" value="1"/>
</dbReference>
<dbReference type="PROSITE" id="PS50112">
    <property type="entry name" value="PAS"/>
    <property type="match status" value="1"/>
</dbReference>
<dbReference type="Pfam" id="PF08448">
    <property type="entry name" value="PAS_4"/>
    <property type="match status" value="1"/>
</dbReference>
<feature type="domain" description="PAC" evidence="7">
    <location>
        <begin position="342"/>
        <end position="394"/>
    </location>
</feature>
<evidence type="ECO:0000313" key="9">
    <source>
        <dbReference type="Proteomes" id="UP001180825"/>
    </source>
</evidence>
<name>A0ABU2A707_9BURK</name>
<dbReference type="PANTHER" id="PTHR43065">
    <property type="entry name" value="SENSOR HISTIDINE KINASE"/>
    <property type="match status" value="1"/>
</dbReference>
<keyword evidence="4" id="KW-1133">Transmembrane helix</keyword>
<dbReference type="Gene3D" id="3.30.565.10">
    <property type="entry name" value="Histidine kinase-like ATPase, C-terminal domain"/>
    <property type="match status" value="1"/>
</dbReference>
<dbReference type="SUPFAM" id="SSF55785">
    <property type="entry name" value="PYP-like sensor domain (PAS domain)"/>
    <property type="match status" value="1"/>
</dbReference>
<dbReference type="InterPro" id="IPR013656">
    <property type="entry name" value="PAS_4"/>
</dbReference>
<evidence type="ECO:0000259" key="5">
    <source>
        <dbReference type="PROSITE" id="PS50109"/>
    </source>
</evidence>
<dbReference type="Gene3D" id="1.10.287.130">
    <property type="match status" value="1"/>
</dbReference>
<dbReference type="CDD" id="cd00130">
    <property type="entry name" value="PAS"/>
    <property type="match status" value="1"/>
</dbReference>
<evidence type="ECO:0000256" key="4">
    <source>
        <dbReference type="SAM" id="Phobius"/>
    </source>
</evidence>
<dbReference type="Pfam" id="PF00512">
    <property type="entry name" value="HisKA"/>
    <property type="match status" value="1"/>
</dbReference>
<dbReference type="PANTHER" id="PTHR43065:SF42">
    <property type="entry name" value="TWO-COMPONENT SENSOR PPRA"/>
    <property type="match status" value="1"/>
</dbReference>
<dbReference type="Pfam" id="PF02518">
    <property type="entry name" value="HATPase_c"/>
    <property type="match status" value="1"/>
</dbReference>
<keyword evidence="4" id="KW-0472">Membrane</keyword>
<dbReference type="InterPro" id="IPR036097">
    <property type="entry name" value="HisK_dim/P_sf"/>
</dbReference>
<dbReference type="PRINTS" id="PR00344">
    <property type="entry name" value="BCTRLSENSOR"/>
</dbReference>
<evidence type="ECO:0000256" key="1">
    <source>
        <dbReference type="ARBA" id="ARBA00000085"/>
    </source>
</evidence>
<sequence length="633" mass="69431">MTVRAFLTRSLWLAPLALSLVFVAGVLAWVRANGIEEQELQRQTLISDALSTEVQLRSRIDEELQQLRLIATGLAGRTPSTAVLEAHPEVNAGLRRLWLSVTWLDSRNRVLAEVPGRSSANRYEDGLSLHLTAPVAPDGVLVVRYAPALLLKHGVPWWLARKYDLQLVDSADQVIASSTESPLRAAQGPRPSYRVALTGPLRASPLAEATLADAALELTLREPLPDGVRPLAWVLAAGFLPAIAVASWLLRRQMRRVQRAEIAGRTEAAWRRSMEDSALVGLRARDLDGRLLYVNRTLCDMVGLSAEQLVGLLPPMPYWPPDTLDEVAERNRRVLAGDAPRDGYESRWLHSSGRLLDVMVYESPLVDAGGRQIGWMGSIIDITERKRLAERERREVETLAHNARLTMLGEVASTLAHELNQPLTAIASYNAGISNSLAKLGVQDELVLGALQRLGQQAEHAGRIVARIREFLTRREPRHERCDLNDVVTAALDLLRRDCQRRGIALDVVLAPGTPAVQADAVLIEQVVINLVRNAADALQARESARQITVASRVVGEFVRLDVRDNGPGLQGRRIEQLCAPFYTTKIEGMGMGLAICRSIIEAHHGVLDAEEAAGGGALFSFSLPLTPELSHA</sequence>
<accession>A0ABU2A707</accession>
<dbReference type="GO" id="GO:0004673">
    <property type="term" value="F:protein histidine kinase activity"/>
    <property type="evidence" value="ECO:0007669"/>
    <property type="project" value="UniProtKB-EC"/>
</dbReference>
<feature type="domain" description="PAS" evidence="6">
    <location>
        <begin position="266"/>
        <end position="338"/>
    </location>
</feature>
<evidence type="ECO:0000256" key="3">
    <source>
        <dbReference type="ARBA" id="ARBA00022553"/>
    </source>
</evidence>
<keyword evidence="9" id="KW-1185">Reference proteome</keyword>
<dbReference type="EC" id="2.7.13.3" evidence="2"/>
<dbReference type="InterPro" id="IPR003594">
    <property type="entry name" value="HATPase_dom"/>
</dbReference>
<reference evidence="8 9" key="1">
    <citation type="submission" date="2023-07" db="EMBL/GenBank/DDBJ databases">
        <title>Sorghum-associated microbial communities from plants grown in Nebraska, USA.</title>
        <authorList>
            <person name="Schachtman D."/>
        </authorList>
    </citation>
    <scope>NUCLEOTIDE SEQUENCE [LARGE SCALE GENOMIC DNA]</scope>
    <source>
        <strain evidence="8 9">BE316</strain>
    </source>
</reference>
<organism evidence="8 9">
    <name type="scientific">Roseateles asaccharophilus</name>
    <dbReference type="NCBI Taxonomy" id="582607"/>
    <lineage>
        <taxon>Bacteria</taxon>
        <taxon>Pseudomonadati</taxon>
        <taxon>Pseudomonadota</taxon>
        <taxon>Betaproteobacteria</taxon>
        <taxon>Burkholderiales</taxon>
        <taxon>Sphaerotilaceae</taxon>
        <taxon>Roseateles</taxon>
    </lineage>
</organism>
<dbReference type="InterPro" id="IPR035965">
    <property type="entry name" value="PAS-like_dom_sf"/>
</dbReference>
<dbReference type="InterPro" id="IPR003661">
    <property type="entry name" value="HisK_dim/P_dom"/>
</dbReference>
<dbReference type="EMBL" id="JAVDXV010000003">
    <property type="protein sequence ID" value="MDR7332989.1"/>
    <property type="molecule type" value="Genomic_DNA"/>
</dbReference>
<keyword evidence="8" id="KW-0418">Kinase</keyword>
<dbReference type="SUPFAM" id="SSF47384">
    <property type="entry name" value="Homodimeric domain of signal transducing histidine kinase"/>
    <property type="match status" value="1"/>
</dbReference>
<keyword evidence="3" id="KW-0597">Phosphoprotein</keyword>
<dbReference type="PROSITE" id="PS50113">
    <property type="entry name" value="PAC"/>
    <property type="match status" value="1"/>
</dbReference>
<keyword evidence="4" id="KW-0812">Transmembrane</keyword>
<keyword evidence="8" id="KW-0808">Transferase</keyword>
<comment type="catalytic activity">
    <reaction evidence="1">
        <text>ATP + protein L-histidine = ADP + protein N-phospho-L-histidine.</text>
        <dbReference type="EC" id="2.7.13.3"/>
    </reaction>
</comment>
<protein>
    <recommendedName>
        <fullName evidence="2">histidine kinase</fullName>
        <ecNumber evidence="2">2.7.13.3</ecNumber>
    </recommendedName>
</protein>
<dbReference type="InterPro" id="IPR005467">
    <property type="entry name" value="His_kinase_dom"/>
</dbReference>
<dbReference type="NCBIfam" id="TIGR00229">
    <property type="entry name" value="sensory_box"/>
    <property type="match status" value="1"/>
</dbReference>
<feature type="domain" description="Histidine kinase" evidence="5">
    <location>
        <begin position="414"/>
        <end position="628"/>
    </location>
</feature>
<dbReference type="SMART" id="SM00388">
    <property type="entry name" value="HisKA"/>
    <property type="match status" value="1"/>
</dbReference>
<dbReference type="Gene3D" id="3.30.450.20">
    <property type="entry name" value="PAS domain"/>
    <property type="match status" value="1"/>
</dbReference>
<gene>
    <name evidence="8" type="ORF">J2X21_002122</name>
</gene>
<evidence type="ECO:0000259" key="7">
    <source>
        <dbReference type="PROSITE" id="PS50113"/>
    </source>
</evidence>
<evidence type="ECO:0000313" key="8">
    <source>
        <dbReference type="EMBL" id="MDR7332989.1"/>
    </source>
</evidence>
<dbReference type="SUPFAM" id="SSF55874">
    <property type="entry name" value="ATPase domain of HSP90 chaperone/DNA topoisomerase II/histidine kinase"/>
    <property type="match status" value="1"/>
</dbReference>
<dbReference type="RefSeq" id="WP_310328194.1">
    <property type="nucleotide sequence ID" value="NZ_JAVDXV010000003.1"/>
</dbReference>
<dbReference type="InterPro" id="IPR001610">
    <property type="entry name" value="PAC"/>
</dbReference>
<dbReference type="InterPro" id="IPR036890">
    <property type="entry name" value="HATPase_C_sf"/>
</dbReference>